<protein>
    <submittedName>
        <fullName evidence="1">Uncharacterized protein</fullName>
    </submittedName>
</protein>
<evidence type="ECO:0000313" key="1">
    <source>
        <dbReference type="EMBL" id="KAH6832908.1"/>
    </source>
</evidence>
<organism evidence="1 2">
    <name type="scientific">Perilla frutescens var. hirtella</name>
    <name type="common">Perilla citriodora</name>
    <name type="synonym">Perilla setoyensis</name>
    <dbReference type="NCBI Taxonomy" id="608512"/>
    <lineage>
        <taxon>Eukaryota</taxon>
        <taxon>Viridiplantae</taxon>
        <taxon>Streptophyta</taxon>
        <taxon>Embryophyta</taxon>
        <taxon>Tracheophyta</taxon>
        <taxon>Spermatophyta</taxon>
        <taxon>Magnoliopsida</taxon>
        <taxon>eudicotyledons</taxon>
        <taxon>Gunneridae</taxon>
        <taxon>Pentapetalae</taxon>
        <taxon>asterids</taxon>
        <taxon>lamiids</taxon>
        <taxon>Lamiales</taxon>
        <taxon>Lamiaceae</taxon>
        <taxon>Nepetoideae</taxon>
        <taxon>Elsholtzieae</taxon>
        <taxon>Perilla</taxon>
    </lineage>
</organism>
<dbReference type="AlphaFoldDB" id="A0AAD4JGW2"/>
<gene>
    <name evidence="1" type="ORF">C2S53_000451</name>
</gene>
<sequence length="67" mass="7491">MVELCCRVLRITDGGGVVSCRRRRQWSYALTTAALCIGEDDDSRAVLFWAPTSLELRSGCVFVLGYF</sequence>
<evidence type="ECO:0000313" key="2">
    <source>
        <dbReference type="Proteomes" id="UP001190926"/>
    </source>
</evidence>
<keyword evidence="2" id="KW-1185">Reference proteome</keyword>
<reference evidence="1 2" key="1">
    <citation type="journal article" date="2021" name="Nat. Commun.">
        <title>Incipient diploidization of the medicinal plant Perilla within 10,000 years.</title>
        <authorList>
            <person name="Zhang Y."/>
            <person name="Shen Q."/>
            <person name="Leng L."/>
            <person name="Zhang D."/>
            <person name="Chen S."/>
            <person name="Shi Y."/>
            <person name="Ning Z."/>
            <person name="Chen S."/>
        </authorList>
    </citation>
    <scope>NUCLEOTIDE SEQUENCE [LARGE SCALE GENOMIC DNA]</scope>
    <source>
        <strain evidence="2">cv. PC099</strain>
    </source>
</reference>
<dbReference type="Proteomes" id="UP001190926">
    <property type="component" value="Unassembled WGS sequence"/>
</dbReference>
<name>A0AAD4JGW2_PERFH</name>
<comment type="caution">
    <text evidence="1">The sequence shown here is derived from an EMBL/GenBank/DDBJ whole genome shotgun (WGS) entry which is preliminary data.</text>
</comment>
<dbReference type="EMBL" id="SDAM02000062">
    <property type="protein sequence ID" value="KAH6832908.1"/>
    <property type="molecule type" value="Genomic_DNA"/>
</dbReference>
<accession>A0AAD4JGW2</accession>
<proteinExistence type="predicted"/>